<dbReference type="RefSeq" id="WP_012725110.1">
    <property type="nucleotide sequence ID" value="NC_012669.1"/>
</dbReference>
<dbReference type="HOGENOM" id="CLU_103816_0_0_11"/>
<reference evidence="1 2" key="1">
    <citation type="journal article" date="2009" name="Stand. Genomic Sci.">
        <title>Complete genome sequence of Beutenbergia cavernae type strain (HKI 0122).</title>
        <authorList>
            <person name="Land M."/>
            <person name="Pukall R."/>
            <person name="Abt B."/>
            <person name="Goker M."/>
            <person name="Rohde M."/>
            <person name="Glavina Del Rio T."/>
            <person name="Tice H."/>
            <person name="Copeland A."/>
            <person name="Cheng J.F."/>
            <person name="Lucas S."/>
            <person name="Chen F."/>
            <person name="Nolan M."/>
            <person name="Bruce D."/>
            <person name="Goodwin L."/>
            <person name="Pitluck S."/>
            <person name="Ivanova N."/>
            <person name="Mavromatis K."/>
            <person name="Ovchinnikova G."/>
            <person name="Pati A."/>
            <person name="Chen A."/>
            <person name="Palaniappan K."/>
            <person name="Hauser L."/>
            <person name="Chang Y.J."/>
            <person name="Jefferies C.C."/>
            <person name="Saunders E."/>
            <person name="Brettin T."/>
            <person name="Detter J.C."/>
            <person name="Han C."/>
            <person name="Chain P."/>
            <person name="Bristow J."/>
            <person name="Eisen J.A."/>
            <person name="Markowitz V."/>
            <person name="Hugenholtz P."/>
            <person name="Kyrpides N.C."/>
            <person name="Klenk H.P."/>
            <person name="Lapidus A."/>
        </authorList>
    </citation>
    <scope>NUCLEOTIDE SEQUENCE [LARGE SCALE GENOMIC DNA]</scope>
    <source>
        <strain evidence="2">ATCC BAA-8 / DSM 12333 / NBRC 16432</strain>
    </source>
</reference>
<dbReference type="EMBL" id="CP001618">
    <property type="protein sequence ID" value="ACQ78330.1"/>
    <property type="molecule type" value="Genomic_DNA"/>
</dbReference>
<name>C5BUV6_BEUC1</name>
<dbReference type="AlphaFoldDB" id="C5BUV6"/>
<evidence type="ECO:0000313" key="1">
    <source>
        <dbReference type="EMBL" id="ACQ78330.1"/>
    </source>
</evidence>
<dbReference type="Pfam" id="PF13238">
    <property type="entry name" value="AAA_18"/>
    <property type="match status" value="1"/>
</dbReference>
<keyword evidence="2" id="KW-1185">Reference proteome</keyword>
<gene>
    <name evidence="1" type="ordered locus">Bcav_0064</name>
</gene>
<organism evidence="1 2">
    <name type="scientific">Beutenbergia cavernae (strain ATCC BAA-8 / DSM 12333 / CCUG 43141 / JCM 11478 / NBRC 16432 / NCIMB 13614 / HKI 0122)</name>
    <dbReference type="NCBI Taxonomy" id="471853"/>
    <lineage>
        <taxon>Bacteria</taxon>
        <taxon>Bacillati</taxon>
        <taxon>Actinomycetota</taxon>
        <taxon>Actinomycetes</taxon>
        <taxon>Micrococcales</taxon>
        <taxon>Beutenbergiaceae</taxon>
        <taxon>Beutenbergia</taxon>
    </lineage>
</organism>
<dbReference type="SUPFAM" id="SSF52540">
    <property type="entry name" value="P-loop containing nucleoside triphosphate hydrolases"/>
    <property type="match status" value="1"/>
</dbReference>
<dbReference type="eggNOG" id="COG0529">
    <property type="taxonomic scope" value="Bacteria"/>
</dbReference>
<dbReference type="Gene3D" id="3.40.50.300">
    <property type="entry name" value="P-loop containing nucleotide triphosphate hydrolases"/>
    <property type="match status" value="1"/>
</dbReference>
<dbReference type="InterPro" id="IPR027417">
    <property type="entry name" value="P-loop_NTPase"/>
</dbReference>
<dbReference type="STRING" id="471853.Bcav_0064"/>
<dbReference type="Proteomes" id="UP000007962">
    <property type="component" value="Chromosome"/>
</dbReference>
<sequence length="175" mass="18954">MPAAADAVLVTGTVGVGKTSVGESLSAYLEHAQVSHALIDTDAVRRMWPSPADDPFHLALELANVAAVAANYRGAGAQRFVVTGVLERGEDRARYAEALGAERLFVARLTADEHVVRRRLIARHDDDPDGLRWHLARRGELEAILDAAQLEDVLVDTTRLSPRDAAERIAASADW</sequence>
<evidence type="ECO:0008006" key="3">
    <source>
        <dbReference type="Google" id="ProtNLM"/>
    </source>
</evidence>
<protein>
    <recommendedName>
        <fullName evidence="3">Adenylylsulfate kinase</fullName>
    </recommendedName>
</protein>
<accession>C5BUV6</accession>
<evidence type="ECO:0000313" key="2">
    <source>
        <dbReference type="Proteomes" id="UP000007962"/>
    </source>
</evidence>
<dbReference type="KEGG" id="bcv:Bcav_0064"/>
<proteinExistence type="predicted"/>
<dbReference type="OrthoDB" id="7889077at2"/>